<dbReference type="GO" id="GO:0016020">
    <property type="term" value="C:membrane"/>
    <property type="evidence" value="ECO:0007669"/>
    <property type="project" value="UniProtKB-SubCell"/>
</dbReference>
<comment type="subcellular location">
    <subcellularLocation>
        <location evidence="1">Membrane</location>
        <topology evidence="1">Multi-pass membrane protein</topology>
    </subcellularLocation>
</comment>
<feature type="transmembrane region" description="Helical" evidence="5">
    <location>
        <begin position="262"/>
        <end position="283"/>
    </location>
</feature>
<gene>
    <name evidence="6" type="ORF">Z520_04792</name>
</gene>
<dbReference type="PANTHER" id="PTHR23294:SF59">
    <property type="entry name" value="UNC93-LIKE PROTEIN C922.05C"/>
    <property type="match status" value="1"/>
</dbReference>
<evidence type="ECO:0000313" key="7">
    <source>
        <dbReference type="Proteomes" id="UP000053411"/>
    </source>
</evidence>
<dbReference type="RefSeq" id="XP_016633339.1">
    <property type="nucleotide sequence ID" value="XM_016775296.1"/>
</dbReference>
<feature type="transmembrane region" description="Helical" evidence="5">
    <location>
        <begin position="176"/>
        <end position="195"/>
    </location>
</feature>
<organism evidence="6 7">
    <name type="scientific">Fonsecaea multimorphosa CBS 102226</name>
    <dbReference type="NCBI Taxonomy" id="1442371"/>
    <lineage>
        <taxon>Eukaryota</taxon>
        <taxon>Fungi</taxon>
        <taxon>Dikarya</taxon>
        <taxon>Ascomycota</taxon>
        <taxon>Pezizomycotina</taxon>
        <taxon>Eurotiomycetes</taxon>
        <taxon>Chaetothyriomycetidae</taxon>
        <taxon>Chaetothyriales</taxon>
        <taxon>Herpotrichiellaceae</taxon>
        <taxon>Fonsecaea</taxon>
    </lineage>
</organism>
<evidence type="ECO:0000256" key="2">
    <source>
        <dbReference type="ARBA" id="ARBA00022692"/>
    </source>
</evidence>
<feature type="transmembrane region" description="Helical" evidence="5">
    <location>
        <begin position="12"/>
        <end position="34"/>
    </location>
</feature>
<dbReference type="OrthoDB" id="196103at2759"/>
<dbReference type="Proteomes" id="UP000053411">
    <property type="component" value="Unassembled WGS sequence"/>
</dbReference>
<keyword evidence="4 5" id="KW-0472">Membrane</keyword>
<reference evidence="6 7" key="1">
    <citation type="submission" date="2015-01" db="EMBL/GenBank/DDBJ databases">
        <title>The Genome Sequence of Fonsecaea multimorphosa CBS 102226.</title>
        <authorList>
            <consortium name="The Broad Institute Genomics Platform"/>
            <person name="Cuomo C."/>
            <person name="de Hoog S."/>
            <person name="Gorbushina A."/>
            <person name="Stielow B."/>
            <person name="Teixiera M."/>
            <person name="Abouelleil A."/>
            <person name="Chapman S.B."/>
            <person name="Priest M."/>
            <person name="Young S.K."/>
            <person name="Wortman J."/>
            <person name="Nusbaum C."/>
            <person name="Birren B."/>
        </authorList>
    </citation>
    <scope>NUCLEOTIDE SEQUENCE [LARGE SCALE GENOMIC DNA]</scope>
    <source>
        <strain evidence="6 7">CBS 102226</strain>
    </source>
</reference>
<feature type="transmembrane region" description="Helical" evidence="5">
    <location>
        <begin position="105"/>
        <end position="128"/>
    </location>
</feature>
<name>A0A0D2IQG5_9EURO</name>
<feature type="transmembrane region" description="Helical" evidence="5">
    <location>
        <begin position="232"/>
        <end position="256"/>
    </location>
</feature>
<dbReference type="EMBL" id="KN848069">
    <property type="protein sequence ID" value="KIX99216.1"/>
    <property type="molecule type" value="Genomic_DNA"/>
</dbReference>
<feature type="transmembrane region" description="Helical" evidence="5">
    <location>
        <begin position="375"/>
        <end position="394"/>
    </location>
</feature>
<feature type="transmembrane region" description="Helical" evidence="5">
    <location>
        <begin position="46"/>
        <end position="67"/>
    </location>
</feature>
<feature type="transmembrane region" description="Helical" evidence="5">
    <location>
        <begin position="406"/>
        <end position="423"/>
    </location>
</feature>
<evidence type="ECO:0008006" key="8">
    <source>
        <dbReference type="Google" id="ProtNLM"/>
    </source>
</evidence>
<feature type="transmembrane region" description="Helical" evidence="5">
    <location>
        <begin position="295"/>
        <end position="317"/>
    </location>
</feature>
<dbReference type="GeneID" id="27710538"/>
<keyword evidence="3 5" id="KW-1133">Transmembrane helix</keyword>
<feature type="transmembrane region" description="Helical" evidence="5">
    <location>
        <begin position="74"/>
        <end position="93"/>
    </location>
</feature>
<feature type="transmembrane region" description="Helical" evidence="5">
    <location>
        <begin position="337"/>
        <end position="363"/>
    </location>
</feature>
<dbReference type="InterPro" id="IPR051617">
    <property type="entry name" value="UNC-93-like_regulator"/>
</dbReference>
<evidence type="ECO:0000256" key="5">
    <source>
        <dbReference type="SAM" id="Phobius"/>
    </source>
</evidence>
<keyword evidence="7" id="KW-1185">Reference proteome</keyword>
<keyword evidence="2 5" id="KW-0812">Transmembrane</keyword>
<sequence length="474" mass="51326">MNMKLNSSRTQNAISGGVLFFAVGIYAAVLNLGAGGGGVDAAHVNNIVAAVFYGVFGVTGTFGGSTLNTLGPRYTLMIGAFGYPFYVSGLWYFDYGPAKTSSEVYPIIGGAVVGFSAGLLWTVSNFIAFGYAPEHEKGTFFMIQNSLGGAGALVGAAVVLGVSLNDPTVHVTPQSVYATFLSLMMLGVGLAWFICKPEDVRHEGKPIAVFRHESWWNETKGIAMLFKDVRTLLVVPLLLNCEIPVTLQPTISAYWFNLRTRSLCVFIGAIFEILGFMSMRMILDTEKLSRKARAYLGFAYMFTTLLAAYAGELGWMYTRPSGTFTQTNGVDWTDPGFAGFFVIFQLFQLSVTSVPMFISWLVMTITNEPMRVGRYAGLLKGGTASGIAAFFGVAASGTVSLQHQSIAQFVAQVGSALPVLYYIGKYVTETNYEVEKDVVFIPTHEAEILHLALPADSPRSSHTPISEEVVTDKH</sequence>
<proteinExistence type="predicted"/>
<protein>
    <recommendedName>
        <fullName evidence="8">Major facilitator superfamily (MFS) profile domain-containing protein</fullName>
    </recommendedName>
</protein>
<dbReference type="AlphaFoldDB" id="A0A0D2IQG5"/>
<dbReference type="SUPFAM" id="SSF103473">
    <property type="entry name" value="MFS general substrate transporter"/>
    <property type="match status" value="1"/>
</dbReference>
<dbReference type="InterPro" id="IPR036259">
    <property type="entry name" value="MFS_trans_sf"/>
</dbReference>
<evidence type="ECO:0000313" key="6">
    <source>
        <dbReference type="EMBL" id="KIX99216.1"/>
    </source>
</evidence>
<accession>A0A0D2IQG5</accession>
<dbReference type="Gene3D" id="1.20.1250.20">
    <property type="entry name" value="MFS general substrate transporter like domains"/>
    <property type="match status" value="1"/>
</dbReference>
<feature type="transmembrane region" description="Helical" evidence="5">
    <location>
        <begin position="140"/>
        <end position="164"/>
    </location>
</feature>
<evidence type="ECO:0000256" key="1">
    <source>
        <dbReference type="ARBA" id="ARBA00004141"/>
    </source>
</evidence>
<evidence type="ECO:0000256" key="3">
    <source>
        <dbReference type="ARBA" id="ARBA00022989"/>
    </source>
</evidence>
<dbReference type="VEuPathDB" id="FungiDB:Z520_04792"/>
<evidence type="ECO:0000256" key="4">
    <source>
        <dbReference type="ARBA" id="ARBA00023136"/>
    </source>
</evidence>
<dbReference type="PANTHER" id="PTHR23294">
    <property type="entry name" value="ET TRANSLATION PRODUCT-RELATED"/>
    <property type="match status" value="1"/>
</dbReference>